<keyword evidence="5" id="KW-1185">Reference proteome</keyword>
<evidence type="ECO:0000313" key="4">
    <source>
        <dbReference type="EMBL" id="GKT37333.1"/>
    </source>
</evidence>
<keyword evidence="1" id="KW-0343">GTPase activation</keyword>
<feature type="compositionally biased region" description="Basic residues" evidence="2">
    <location>
        <begin position="764"/>
        <end position="774"/>
    </location>
</feature>
<comment type="caution">
    <text evidence="4">The sequence shown here is derived from an EMBL/GenBank/DDBJ whole genome shotgun (WGS) entry which is preliminary data.</text>
</comment>
<evidence type="ECO:0000313" key="5">
    <source>
        <dbReference type="Proteomes" id="UP001057375"/>
    </source>
</evidence>
<feature type="non-terminal residue" evidence="4">
    <location>
        <position position="1179"/>
    </location>
</feature>
<feature type="region of interest" description="Disordered" evidence="2">
    <location>
        <begin position="635"/>
        <end position="654"/>
    </location>
</feature>
<dbReference type="Gene3D" id="1.10.472.80">
    <property type="entry name" value="Ypt/Rab-GAP domain of gyp1p, domain 3"/>
    <property type="match status" value="1"/>
</dbReference>
<dbReference type="EMBL" id="BQXS01011453">
    <property type="protein sequence ID" value="GKT37333.1"/>
    <property type="molecule type" value="Genomic_DNA"/>
</dbReference>
<dbReference type="InterPro" id="IPR045913">
    <property type="entry name" value="TBC20/Gyp8-like"/>
</dbReference>
<dbReference type="InterPro" id="IPR000195">
    <property type="entry name" value="Rab-GAP-TBC_dom"/>
</dbReference>
<dbReference type="PROSITE" id="PS50086">
    <property type="entry name" value="TBC_RABGAP"/>
    <property type="match status" value="1"/>
</dbReference>
<dbReference type="PANTHER" id="PTHR20913:SF7">
    <property type="entry name" value="RE60063P"/>
    <property type="match status" value="1"/>
</dbReference>
<dbReference type="Proteomes" id="UP001057375">
    <property type="component" value="Unassembled WGS sequence"/>
</dbReference>
<reference evidence="4" key="1">
    <citation type="submission" date="2022-03" db="EMBL/GenBank/DDBJ databases">
        <title>Draft genome sequence of Aduncisulcus paluster, a free-living microaerophilic Fornicata.</title>
        <authorList>
            <person name="Yuyama I."/>
            <person name="Kume K."/>
            <person name="Tamura T."/>
            <person name="Inagaki Y."/>
            <person name="Hashimoto T."/>
        </authorList>
    </citation>
    <scope>NUCLEOTIDE SEQUENCE</scope>
    <source>
        <strain evidence="4">NY0171</strain>
    </source>
</reference>
<feature type="region of interest" description="Disordered" evidence="2">
    <location>
        <begin position="1077"/>
        <end position="1179"/>
    </location>
</feature>
<feature type="region of interest" description="Disordered" evidence="2">
    <location>
        <begin position="954"/>
        <end position="1000"/>
    </location>
</feature>
<feature type="compositionally biased region" description="Low complexity" evidence="2">
    <location>
        <begin position="981"/>
        <end position="1000"/>
    </location>
</feature>
<proteinExistence type="predicted"/>
<accession>A0ABQ5L044</accession>
<name>A0ABQ5L044_9EUKA</name>
<feature type="compositionally biased region" description="Basic and acidic residues" evidence="2">
    <location>
        <begin position="1"/>
        <end position="19"/>
    </location>
</feature>
<sequence length="1179" mass="130951">MVWKDRDDIGKKEKEHAESPKTNPYPTDYDRRFWDHPPFVHPCVWGTESVQIDKDVKRSCFSVATLYGYEEMDRRRFLLAFVLNTLYLTFPDKSYYQGFHNIVDHLIDIMCSPEFEGSISLGGGDIFDSWVCERETYPFFSAESTSSTSHQDAHKQPFTHSHGPSLPPSLSSAFQSMYPHHMLSSLPPDILFLTKRLLSHTVVCDDIISDDMILNTDISSYASHPPSPVLEGQTRGTKETRGTKKTKDIQFPTNTFSKGIRVSDLCCVPHGPPIEDDDIIHLEYPLPIFFLAHHCKEYLSGIQCKKEGEHTIGRVREGSLEQQMREKCDRKVMFKEIPLCLLLCCSHILMHTAAPFSTPSLDPTFPFLNSISPILRLESPPLYSILEKSMSTSCLFSLSWIITLFSHDLLGISGVEYAGSCVRGWRVAGESDMSSEELKIGINRKEKRERRERGRDDELGSVIGIRRIPSSWSLSDIKTIVKKSMSTSCLFSLSWIITLFSHDLLGISGVEYAGSCVRGWRVAGESDMSSEELKIGINRKEKRERRERGSDDELGSVIGIRRIPSSWSLSDIKTIVKVLQKKLIFDKQQKEFPKEAWEGVCFVTGRDPDEEWELMKKGRMELVFSLEDYEVTKRHNEEERREEEAEAEKGEEIQDSVSLSSNVETCFLQRQAILSSIALPSYLLPALSHSISLFLFHLSSSHRLLDFVFAMERIGMVYLTAAILCTRLPSSMGYVLRITGQKRTTTTATIVTSSDSTGGLGGHGGRKQHQKKTRVNVSTLSERSPDIINPIVFSVMRDVLKIKEKHMIGSDEKIEQDLIEDRLLVLCSGGQCGHGGFEKEHRRCIGILKDVDPHRSRFYSSNSVIQIPSFPLKTLSTIESTRYRDSVISVPSRSSSVIPHLCSLLSVWMETPLVPSDVLSTFMIHGDVFCCSLLSQYLSSSSCGGTGSGTDSINGGQSYGHDDSKAGQQDLGHGNKRDEISLSIPPSSSSSASSSSSPSSSILHPSLSQLPAFAHLLSTHPFFTLALIPVLLRYTLALYQSYPPHAMFTGDSGVELGIVDPGINNVTLDSDADATVNGVEMGGTSSGRPAGEGLLASSPGLRPGQTKDIDDDRHDQSSGVDLGESTMISSDGDNDPIEMPPKDVVPDVIQDSTGEYDNESDSYGGPSCIPDWKRHVSGV</sequence>
<dbReference type="Gene3D" id="1.10.8.1310">
    <property type="match status" value="1"/>
</dbReference>
<feature type="compositionally biased region" description="Basic and acidic residues" evidence="2">
    <location>
        <begin position="236"/>
        <end position="245"/>
    </location>
</feature>
<feature type="domain" description="Rab-GAP TBC" evidence="3">
    <location>
        <begin position="35"/>
        <end position="432"/>
    </location>
</feature>
<feature type="region of interest" description="Disordered" evidence="2">
    <location>
        <begin position="752"/>
        <end position="776"/>
    </location>
</feature>
<dbReference type="PANTHER" id="PTHR20913">
    <property type="entry name" value="TBC1 DOMAIN FAMILY MEMBER 20/GTPASE"/>
    <property type="match status" value="1"/>
</dbReference>
<evidence type="ECO:0000256" key="2">
    <source>
        <dbReference type="SAM" id="MobiDB-lite"/>
    </source>
</evidence>
<feature type="region of interest" description="Disordered" evidence="2">
    <location>
        <begin position="1"/>
        <end position="24"/>
    </location>
</feature>
<feature type="compositionally biased region" description="Basic and acidic residues" evidence="2">
    <location>
        <begin position="635"/>
        <end position="652"/>
    </location>
</feature>
<dbReference type="SUPFAM" id="SSF47923">
    <property type="entry name" value="Ypt/Rab-GAP domain of gyp1p"/>
    <property type="match status" value="1"/>
</dbReference>
<organism evidence="4 5">
    <name type="scientific">Aduncisulcus paluster</name>
    <dbReference type="NCBI Taxonomy" id="2918883"/>
    <lineage>
        <taxon>Eukaryota</taxon>
        <taxon>Metamonada</taxon>
        <taxon>Carpediemonas-like organisms</taxon>
        <taxon>Aduncisulcus</taxon>
    </lineage>
</organism>
<dbReference type="InterPro" id="IPR035969">
    <property type="entry name" value="Rab-GAP_TBC_sf"/>
</dbReference>
<feature type="compositionally biased region" description="Basic and acidic residues" evidence="2">
    <location>
        <begin position="1105"/>
        <end position="1116"/>
    </location>
</feature>
<evidence type="ECO:0000256" key="1">
    <source>
        <dbReference type="ARBA" id="ARBA00022468"/>
    </source>
</evidence>
<feature type="region of interest" description="Disordered" evidence="2">
    <location>
        <begin position="145"/>
        <end position="166"/>
    </location>
</feature>
<protein>
    <recommendedName>
        <fullName evidence="3">Rab-GAP TBC domain-containing protein</fullName>
    </recommendedName>
</protein>
<evidence type="ECO:0000259" key="3">
    <source>
        <dbReference type="PROSITE" id="PS50086"/>
    </source>
</evidence>
<feature type="region of interest" description="Disordered" evidence="2">
    <location>
        <begin position="224"/>
        <end position="245"/>
    </location>
</feature>
<gene>
    <name evidence="4" type="ORF">ADUPG1_010138</name>
</gene>